<dbReference type="InterPro" id="IPR015102">
    <property type="entry name" value="Tscrpt_reg_HTH_FeoC"/>
</dbReference>
<dbReference type="InterPro" id="IPR036388">
    <property type="entry name" value="WH-like_DNA-bd_sf"/>
</dbReference>
<accession>A0AB37UBP8</accession>
<organism evidence="2 3">
    <name type="scientific">Chroococcidiopsis cubana SAG 39.79</name>
    <dbReference type="NCBI Taxonomy" id="388085"/>
    <lineage>
        <taxon>Bacteria</taxon>
        <taxon>Bacillati</taxon>
        <taxon>Cyanobacteriota</taxon>
        <taxon>Cyanophyceae</taxon>
        <taxon>Chroococcidiopsidales</taxon>
        <taxon>Chroococcidiopsidaceae</taxon>
        <taxon>Chroococcidiopsis</taxon>
    </lineage>
</organism>
<keyword evidence="3" id="KW-1185">Reference proteome</keyword>
<comment type="caution">
    <text evidence="2">The sequence shown here is derived from an EMBL/GenBank/DDBJ whole genome shotgun (WGS) entry which is preliminary data.</text>
</comment>
<evidence type="ECO:0000313" key="2">
    <source>
        <dbReference type="EMBL" id="RUT04879.1"/>
    </source>
</evidence>
<feature type="domain" description="Transcriptional regulator HTH-type FeoC" evidence="1">
    <location>
        <begin position="2"/>
        <end position="68"/>
    </location>
</feature>
<dbReference type="InterPro" id="IPR036390">
    <property type="entry name" value="WH_DNA-bd_sf"/>
</dbReference>
<gene>
    <name evidence="2" type="ORF">DSM107010_56760</name>
</gene>
<evidence type="ECO:0000313" key="3">
    <source>
        <dbReference type="Proteomes" id="UP000282574"/>
    </source>
</evidence>
<dbReference type="RefSeq" id="WP_015152144.1">
    <property type="nucleotide sequence ID" value="NZ_JAVKZF010000002.1"/>
</dbReference>
<dbReference type="EMBL" id="RSCK01000082">
    <property type="protein sequence ID" value="RUT04879.1"/>
    <property type="molecule type" value="Genomic_DNA"/>
</dbReference>
<reference evidence="2 3" key="1">
    <citation type="journal article" date="2019" name="Genome Biol. Evol.">
        <title>Day and night: Metabolic profiles and evolutionary relationships of six axenic non-marine cyanobacteria.</title>
        <authorList>
            <person name="Will S.E."/>
            <person name="Henke P."/>
            <person name="Boedeker C."/>
            <person name="Huang S."/>
            <person name="Brinkmann H."/>
            <person name="Rohde M."/>
            <person name="Jarek M."/>
            <person name="Friedl T."/>
            <person name="Seufert S."/>
            <person name="Schumacher M."/>
            <person name="Overmann J."/>
            <person name="Neumann-Schaal M."/>
            <person name="Petersen J."/>
        </authorList>
    </citation>
    <scope>NUCLEOTIDE SEQUENCE [LARGE SCALE GENOMIC DNA]</scope>
    <source>
        <strain evidence="2 3">SAG 39.79</strain>
    </source>
</reference>
<dbReference type="Gene3D" id="1.10.10.10">
    <property type="entry name" value="Winged helix-like DNA-binding domain superfamily/Winged helix DNA-binding domain"/>
    <property type="match status" value="1"/>
</dbReference>
<dbReference type="SUPFAM" id="SSF46785">
    <property type="entry name" value="Winged helix' DNA-binding domain"/>
    <property type="match status" value="1"/>
</dbReference>
<name>A0AB37UBP8_9CYAN</name>
<sequence length="75" mass="8779">MVLQELQSYLRQHHHASLSQLEQDLHIDVDVLRGMLDRLVRKERIRKTVGKKCGSCHSCAPETIEFYEWTGSKEN</sequence>
<dbReference type="Proteomes" id="UP000282574">
    <property type="component" value="Unassembled WGS sequence"/>
</dbReference>
<dbReference type="AlphaFoldDB" id="A0AB37UBP8"/>
<protein>
    <recommendedName>
        <fullName evidence="1">Transcriptional regulator HTH-type FeoC domain-containing protein</fullName>
    </recommendedName>
</protein>
<proteinExistence type="predicted"/>
<dbReference type="Pfam" id="PF09012">
    <property type="entry name" value="FeoC"/>
    <property type="match status" value="1"/>
</dbReference>
<evidence type="ECO:0000259" key="1">
    <source>
        <dbReference type="Pfam" id="PF09012"/>
    </source>
</evidence>